<dbReference type="EMBL" id="AWUE01020659">
    <property type="protein sequence ID" value="OMO67211.1"/>
    <property type="molecule type" value="Genomic_DNA"/>
</dbReference>
<keyword evidence="2" id="KW-1185">Reference proteome</keyword>
<comment type="caution">
    <text evidence="1">The sequence shown here is derived from an EMBL/GenBank/DDBJ whole genome shotgun (WGS) entry which is preliminary data.</text>
</comment>
<dbReference type="Proteomes" id="UP000187203">
    <property type="component" value="Unassembled WGS sequence"/>
</dbReference>
<dbReference type="AlphaFoldDB" id="A0A1R3HA61"/>
<proteinExistence type="predicted"/>
<dbReference type="STRING" id="93759.A0A1R3HA61"/>
<dbReference type="OrthoDB" id="690068at2759"/>
<name>A0A1R3HA61_9ROSI</name>
<evidence type="ECO:0000313" key="1">
    <source>
        <dbReference type="EMBL" id="OMO67211.1"/>
    </source>
</evidence>
<sequence>MEGSMCEEGGKPMRNEIDVAQDMKKYCGIKEQVNVTSIDGNMLLIKITFEKKRGYFTKLMEAMNYLGFELTDTNGNAFFILHTRSLRRYSHG</sequence>
<reference evidence="2" key="1">
    <citation type="submission" date="2013-09" db="EMBL/GenBank/DDBJ databases">
        <title>Corchorus olitorius genome sequencing.</title>
        <authorList>
            <person name="Alam M."/>
            <person name="Haque M.S."/>
            <person name="Islam M.S."/>
            <person name="Emdad E.M."/>
            <person name="Islam M.M."/>
            <person name="Ahmed B."/>
            <person name="Halim A."/>
            <person name="Hossen Q.M.M."/>
            <person name="Hossain M.Z."/>
            <person name="Ahmed R."/>
            <person name="Khan M.M."/>
            <person name="Islam R."/>
            <person name="Rashid M.M."/>
            <person name="Khan S.A."/>
            <person name="Rahman M.S."/>
            <person name="Alam M."/>
            <person name="Yahiya A.S."/>
            <person name="Khan M.S."/>
            <person name="Azam M.S."/>
            <person name="Haque T."/>
            <person name="Lashkar M.Z.H."/>
            <person name="Akhand A.I."/>
            <person name="Morshed G."/>
            <person name="Roy S."/>
            <person name="Uddin K.S."/>
            <person name="Rabeya T."/>
            <person name="Hossain A.S."/>
            <person name="Chowdhury A."/>
            <person name="Snigdha A.R."/>
            <person name="Mortoza M.S."/>
            <person name="Matin S.A."/>
            <person name="Hoque S.M.E."/>
            <person name="Islam M.K."/>
            <person name="Roy D.K."/>
            <person name="Haider R."/>
            <person name="Moosa M.M."/>
            <person name="Elias S.M."/>
            <person name="Hasan A.M."/>
            <person name="Jahan S."/>
            <person name="Shafiuddin M."/>
            <person name="Mahmood N."/>
            <person name="Shommy N.S."/>
        </authorList>
    </citation>
    <scope>NUCLEOTIDE SEQUENCE [LARGE SCALE GENOMIC DNA]</scope>
    <source>
        <strain evidence="2">cv. O-4</strain>
    </source>
</reference>
<organism evidence="1 2">
    <name type="scientific">Corchorus olitorius</name>
    <dbReference type="NCBI Taxonomy" id="93759"/>
    <lineage>
        <taxon>Eukaryota</taxon>
        <taxon>Viridiplantae</taxon>
        <taxon>Streptophyta</taxon>
        <taxon>Embryophyta</taxon>
        <taxon>Tracheophyta</taxon>
        <taxon>Spermatophyta</taxon>
        <taxon>Magnoliopsida</taxon>
        <taxon>eudicotyledons</taxon>
        <taxon>Gunneridae</taxon>
        <taxon>Pentapetalae</taxon>
        <taxon>rosids</taxon>
        <taxon>malvids</taxon>
        <taxon>Malvales</taxon>
        <taxon>Malvaceae</taxon>
        <taxon>Grewioideae</taxon>
        <taxon>Apeibeae</taxon>
        <taxon>Corchorus</taxon>
    </lineage>
</organism>
<accession>A0A1R3HA61</accession>
<protein>
    <submittedName>
        <fullName evidence="1">Transcription factor DYSFUNCTIONAL TAPETUM 1-like protein</fullName>
    </submittedName>
</protein>
<evidence type="ECO:0000313" key="2">
    <source>
        <dbReference type="Proteomes" id="UP000187203"/>
    </source>
</evidence>
<gene>
    <name evidence="1" type="ORF">COLO4_30199</name>
</gene>